<accession>A0AAE3YHD4</accession>
<name>A0AAE3YHD4_9MICC</name>
<protein>
    <submittedName>
        <fullName evidence="2">Uncharacterized protein</fullName>
    </submittedName>
</protein>
<comment type="caution">
    <text evidence="2">The sequence shown here is derived from an EMBL/GenBank/DDBJ whole genome shotgun (WGS) entry which is preliminary data.</text>
</comment>
<keyword evidence="1" id="KW-0732">Signal</keyword>
<feature type="signal peptide" evidence="1">
    <location>
        <begin position="1"/>
        <end position="31"/>
    </location>
</feature>
<reference evidence="2" key="1">
    <citation type="submission" date="2023-07" db="EMBL/GenBank/DDBJ databases">
        <title>Sequencing the genomes of 1000 actinobacteria strains.</title>
        <authorList>
            <person name="Klenk H.-P."/>
        </authorList>
    </citation>
    <scope>NUCLEOTIDE SEQUENCE</scope>
    <source>
        <strain evidence="2">DSM 13988</strain>
    </source>
</reference>
<evidence type="ECO:0000313" key="3">
    <source>
        <dbReference type="Proteomes" id="UP001247307"/>
    </source>
</evidence>
<dbReference type="EMBL" id="JAVDUI010000001">
    <property type="protein sequence ID" value="MDR6892317.1"/>
    <property type="molecule type" value="Genomic_DNA"/>
</dbReference>
<dbReference type="AlphaFoldDB" id="A0AAE3YHD4"/>
<keyword evidence="3" id="KW-1185">Reference proteome</keyword>
<evidence type="ECO:0000313" key="2">
    <source>
        <dbReference type="EMBL" id="MDR6892317.1"/>
    </source>
</evidence>
<dbReference type="Proteomes" id="UP001247307">
    <property type="component" value="Unassembled WGS sequence"/>
</dbReference>
<sequence>MSRFTKTLSSGAAAAALVGIAAVGVAPSASAASVRVSSPKATTAVSWSYGTKAPAAPVKRVVYASVKNGSSWAYAWAWTTNPRCTIMAGATLNPRPTAVWVACAPAR</sequence>
<dbReference type="RefSeq" id="WP_309851133.1">
    <property type="nucleotide sequence ID" value="NZ_BAAAIU010000003.1"/>
</dbReference>
<feature type="chain" id="PRO_5042017364" evidence="1">
    <location>
        <begin position="32"/>
        <end position="107"/>
    </location>
</feature>
<gene>
    <name evidence="2" type="ORF">J2S35_001257</name>
</gene>
<organism evidence="2 3">
    <name type="scientific">Falsarthrobacter nasiphocae</name>
    <dbReference type="NCBI Taxonomy" id="189863"/>
    <lineage>
        <taxon>Bacteria</taxon>
        <taxon>Bacillati</taxon>
        <taxon>Actinomycetota</taxon>
        <taxon>Actinomycetes</taxon>
        <taxon>Micrococcales</taxon>
        <taxon>Micrococcaceae</taxon>
        <taxon>Falsarthrobacter</taxon>
    </lineage>
</organism>
<proteinExistence type="predicted"/>
<evidence type="ECO:0000256" key="1">
    <source>
        <dbReference type="SAM" id="SignalP"/>
    </source>
</evidence>